<gene>
    <name evidence="2" type="ORF">FC40_GL000285</name>
</gene>
<dbReference type="RefSeq" id="WP_025022939.1">
    <property type="nucleotide sequence ID" value="NZ_AZGD01000061.1"/>
</dbReference>
<name>A0A0R1WN25_9LACO</name>
<evidence type="ECO:0000256" key="1">
    <source>
        <dbReference type="SAM" id="Phobius"/>
    </source>
</evidence>
<dbReference type="Proteomes" id="UP000051054">
    <property type="component" value="Unassembled WGS sequence"/>
</dbReference>
<feature type="transmembrane region" description="Helical" evidence="1">
    <location>
        <begin position="79"/>
        <end position="98"/>
    </location>
</feature>
<comment type="caution">
    <text evidence="2">The sequence shown here is derived from an EMBL/GenBank/DDBJ whole genome shotgun (WGS) entry which is preliminary data.</text>
</comment>
<proteinExistence type="predicted"/>
<sequence length="160" mass="18695">MKLDLKLLIYVMMMVLILAQAVVSQVKVKFFTYEENDKLQLSPKTMRLYYQNNILVAVICSLELLLVNIVQLSDWVIKIALVGLLVLGMFMETFLAVYSQKQLQQYKNIDIDSSTDAKAWMERIFNVPQKKIFKTYLYWCIQAILIDVVLCSVIYIWLHG</sequence>
<keyword evidence="1" id="KW-0472">Membrane</keyword>
<dbReference type="STRING" id="1423755.FC40_GL000285"/>
<dbReference type="AlphaFoldDB" id="A0A0R1WN25"/>
<evidence type="ECO:0000313" key="3">
    <source>
        <dbReference type="Proteomes" id="UP000051054"/>
    </source>
</evidence>
<dbReference type="EMBL" id="AZGD01000061">
    <property type="protein sequence ID" value="KRM19306.1"/>
    <property type="molecule type" value="Genomic_DNA"/>
</dbReference>
<accession>A0A0R1WN25</accession>
<organism evidence="2 3">
    <name type="scientific">Ligilactobacillus hayakitensis DSM 18933 = JCM 14209</name>
    <dbReference type="NCBI Taxonomy" id="1423755"/>
    <lineage>
        <taxon>Bacteria</taxon>
        <taxon>Bacillati</taxon>
        <taxon>Bacillota</taxon>
        <taxon>Bacilli</taxon>
        <taxon>Lactobacillales</taxon>
        <taxon>Lactobacillaceae</taxon>
        <taxon>Ligilactobacillus</taxon>
    </lineage>
</organism>
<evidence type="ECO:0000313" key="2">
    <source>
        <dbReference type="EMBL" id="KRM19306.1"/>
    </source>
</evidence>
<keyword evidence="1" id="KW-1133">Transmembrane helix</keyword>
<reference evidence="2 3" key="1">
    <citation type="journal article" date="2015" name="Genome Announc.">
        <title>Expanding the biotechnology potential of lactobacilli through comparative genomics of 213 strains and associated genera.</title>
        <authorList>
            <person name="Sun Z."/>
            <person name="Harris H.M."/>
            <person name="McCann A."/>
            <person name="Guo C."/>
            <person name="Argimon S."/>
            <person name="Zhang W."/>
            <person name="Yang X."/>
            <person name="Jeffery I.B."/>
            <person name="Cooney J.C."/>
            <person name="Kagawa T.F."/>
            <person name="Liu W."/>
            <person name="Song Y."/>
            <person name="Salvetti E."/>
            <person name="Wrobel A."/>
            <person name="Rasinkangas P."/>
            <person name="Parkhill J."/>
            <person name="Rea M.C."/>
            <person name="O'Sullivan O."/>
            <person name="Ritari J."/>
            <person name="Douillard F.P."/>
            <person name="Paul Ross R."/>
            <person name="Yang R."/>
            <person name="Briner A.E."/>
            <person name="Felis G.E."/>
            <person name="de Vos W.M."/>
            <person name="Barrangou R."/>
            <person name="Klaenhammer T.R."/>
            <person name="Caufield P.W."/>
            <person name="Cui Y."/>
            <person name="Zhang H."/>
            <person name="O'Toole P.W."/>
        </authorList>
    </citation>
    <scope>NUCLEOTIDE SEQUENCE [LARGE SCALE GENOMIC DNA]</scope>
    <source>
        <strain evidence="2 3">DSM 18933</strain>
    </source>
</reference>
<dbReference type="PATRIC" id="fig|1423755.3.peg.307"/>
<feature type="transmembrane region" description="Helical" evidence="1">
    <location>
        <begin position="48"/>
        <end position="67"/>
    </location>
</feature>
<keyword evidence="3" id="KW-1185">Reference proteome</keyword>
<protein>
    <submittedName>
        <fullName evidence="2">Uncharacterized protein</fullName>
    </submittedName>
</protein>
<keyword evidence="1" id="KW-0812">Transmembrane</keyword>
<feature type="transmembrane region" description="Helical" evidence="1">
    <location>
        <begin position="136"/>
        <end position="158"/>
    </location>
</feature>
<feature type="transmembrane region" description="Helical" evidence="1">
    <location>
        <begin position="7"/>
        <end position="28"/>
    </location>
</feature>